<feature type="transmembrane region" description="Helical" evidence="8">
    <location>
        <begin position="379"/>
        <end position="401"/>
    </location>
</feature>
<feature type="transmembrane region" description="Helical" evidence="8">
    <location>
        <begin position="216"/>
        <end position="237"/>
    </location>
</feature>
<evidence type="ECO:0000256" key="6">
    <source>
        <dbReference type="ARBA" id="ARBA00023136"/>
    </source>
</evidence>
<feature type="transmembrane region" description="Helical" evidence="8">
    <location>
        <begin position="556"/>
        <end position="578"/>
    </location>
</feature>
<dbReference type="GO" id="GO:0005774">
    <property type="term" value="C:vacuolar membrane"/>
    <property type="evidence" value="ECO:0007669"/>
    <property type="project" value="TreeGrafter"/>
</dbReference>
<gene>
    <name evidence="10" type="ORF">Cvel_20672</name>
</gene>
<keyword evidence="2" id="KW-0813">Transport</keyword>
<evidence type="ECO:0000256" key="3">
    <source>
        <dbReference type="ARBA" id="ARBA00022692"/>
    </source>
</evidence>
<evidence type="ECO:0000256" key="1">
    <source>
        <dbReference type="ARBA" id="ARBA00004141"/>
    </source>
</evidence>
<evidence type="ECO:0000256" key="5">
    <source>
        <dbReference type="ARBA" id="ARBA00022989"/>
    </source>
</evidence>
<evidence type="ECO:0000313" key="10">
    <source>
        <dbReference type="EMBL" id="CEM24769.1"/>
    </source>
</evidence>
<keyword evidence="6 8" id="KW-0472">Membrane</keyword>
<keyword evidence="4" id="KW-0029">Amino-acid transport</keyword>
<keyword evidence="5 8" id="KW-1133">Transmembrane helix</keyword>
<evidence type="ECO:0000259" key="9">
    <source>
        <dbReference type="Pfam" id="PF01490"/>
    </source>
</evidence>
<evidence type="ECO:0000256" key="7">
    <source>
        <dbReference type="SAM" id="MobiDB-lite"/>
    </source>
</evidence>
<evidence type="ECO:0000256" key="8">
    <source>
        <dbReference type="SAM" id="Phobius"/>
    </source>
</evidence>
<protein>
    <recommendedName>
        <fullName evidence="9">Amino acid transporter transmembrane domain-containing protein</fullName>
    </recommendedName>
</protein>
<feature type="region of interest" description="Disordered" evidence="7">
    <location>
        <begin position="1"/>
        <end position="60"/>
    </location>
</feature>
<dbReference type="VEuPathDB" id="CryptoDB:Cvel_20672"/>
<name>A0A0G4G815_9ALVE</name>
<dbReference type="Pfam" id="PF01490">
    <property type="entry name" value="Aa_trans"/>
    <property type="match status" value="1"/>
</dbReference>
<keyword evidence="3 8" id="KW-0812">Transmembrane</keyword>
<feature type="transmembrane region" description="Helical" evidence="8">
    <location>
        <begin position="266"/>
        <end position="285"/>
    </location>
</feature>
<sequence>MRGEGEEQTPENAGGSSALGKGGVTAPLPPLTEKIQLEYTLSDKDREGDNAETGRTQQQQLEAVMFPVHVQTFSAGGLLMMSPTGPIPELEFPRVTSGGLEASLLGSPASRGRVSVEDPRRLSVTSAVSSVFPSAWNVQSAHPHSAEGHQAYAGRSLSFAVSRSEGRTSFVSVAATATAAGDVPSGSLFASIFNSVNVLVGVGLLSFPYCARLCGWVPSLALLCFFSVTTCWTGMILKECVDVDKKRFVGFPEMAEAAFGRPLRIVIFWMFSLELCTLAGMYLILMVDTLEALVPSVSADRVGKFSAFFIVAAGVTPTLWIQELSLLAPLALMGIGSMVYLIVAMGVYGAVAEGKEGVGGSFVHPASTEMFGPWKNLPIGVGLIAVGFSGHSCFPLIYSSLGRASKWKTSVSGAYMVTVSMYGGIMVLGYLMFGNRTDCEISRNLAELHNFAFSIGLVLLVLNPFGKIALTFAPVAVGIEASYLHKVEPRWRGVAKACLRTCLTFGVAAVVAVVPSFEQVTAFIGALFTIPISLTLPCAIYLKFFGHRIGLAKKSVLVGLAVLSLVLVPVGLVGVIALEGMKGN</sequence>
<feature type="transmembrane region" description="Helical" evidence="8">
    <location>
        <begin position="305"/>
        <end position="321"/>
    </location>
</feature>
<proteinExistence type="predicted"/>
<accession>A0A0G4G815</accession>
<feature type="transmembrane region" description="Helical" evidence="8">
    <location>
        <begin position="523"/>
        <end position="544"/>
    </location>
</feature>
<evidence type="ECO:0000256" key="2">
    <source>
        <dbReference type="ARBA" id="ARBA00022448"/>
    </source>
</evidence>
<feature type="transmembrane region" description="Helical" evidence="8">
    <location>
        <begin position="453"/>
        <end position="477"/>
    </location>
</feature>
<feature type="transmembrane region" description="Helical" evidence="8">
    <location>
        <begin position="413"/>
        <end position="433"/>
    </location>
</feature>
<dbReference type="InterPro" id="IPR013057">
    <property type="entry name" value="AA_transpt_TM"/>
</dbReference>
<feature type="domain" description="Amino acid transporter transmembrane" evidence="9">
    <location>
        <begin position="186"/>
        <end position="576"/>
    </location>
</feature>
<dbReference type="PANTHER" id="PTHR22950">
    <property type="entry name" value="AMINO ACID TRANSPORTER"/>
    <property type="match status" value="1"/>
</dbReference>
<dbReference type="EMBL" id="CDMZ01000968">
    <property type="protein sequence ID" value="CEM24769.1"/>
    <property type="molecule type" value="Genomic_DNA"/>
</dbReference>
<dbReference type="AlphaFoldDB" id="A0A0G4G815"/>
<reference evidence="10" key="1">
    <citation type="submission" date="2014-11" db="EMBL/GenBank/DDBJ databases">
        <authorList>
            <person name="Otto D Thomas"/>
            <person name="Naeem Raeece"/>
        </authorList>
    </citation>
    <scope>NUCLEOTIDE SEQUENCE</scope>
</reference>
<comment type="subcellular location">
    <subcellularLocation>
        <location evidence="1">Membrane</location>
        <topology evidence="1">Multi-pass membrane protein</topology>
    </subcellularLocation>
</comment>
<dbReference type="PhylomeDB" id="A0A0G4G815"/>
<feature type="transmembrane region" description="Helical" evidence="8">
    <location>
        <begin position="328"/>
        <end position="351"/>
    </location>
</feature>
<evidence type="ECO:0000256" key="4">
    <source>
        <dbReference type="ARBA" id="ARBA00022970"/>
    </source>
</evidence>
<feature type="transmembrane region" description="Helical" evidence="8">
    <location>
        <begin position="497"/>
        <end position="517"/>
    </location>
</feature>
<dbReference type="PANTHER" id="PTHR22950:SF692">
    <property type="entry name" value="TRANSMEMBRANE AMINO ACID TRANSPORTER FAMILY PROTEIN"/>
    <property type="match status" value="1"/>
</dbReference>
<organism evidence="10">
    <name type="scientific">Chromera velia CCMP2878</name>
    <dbReference type="NCBI Taxonomy" id="1169474"/>
    <lineage>
        <taxon>Eukaryota</taxon>
        <taxon>Sar</taxon>
        <taxon>Alveolata</taxon>
        <taxon>Colpodellida</taxon>
        <taxon>Chromeraceae</taxon>
        <taxon>Chromera</taxon>
    </lineage>
</organism>
<dbReference type="GO" id="GO:0015179">
    <property type="term" value="F:L-amino acid transmembrane transporter activity"/>
    <property type="evidence" value="ECO:0007669"/>
    <property type="project" value="TreeGrafter"/>
</dbReference>